<keyword evidence="2" id="KW-1185">Reference proteome</keyword>
<sequence length="412" mass="46278">MDLAVTLIKSVLRAFYETREILIIDAVMLYEALRDDDLAYLMSTNTKDLNKLCGRLREDRFLCSHPRQETKPGHTRPTNRTWYYIDYQLAIDAIKWRVYTIGKEVQGTTAVQQEKKDYYCPHCKAEWTAMDVLDSVGPEGFICHRCKHPLAFEANRNIGGHEQSTRLNDQLNFVTGLLPQIDAKKITKEDAEEVCKRGRPVVRDATYQRAQTTPMESVDSRPIATKGLSNTGIQTIAVNITTSEGPTDAEKEAERQKKKKQEEANQLPDWIAHSTVDKQPHSSVTLPSGNTLIKQEDGQYDTAKAKPTDSAAATNIDNVFEQLKREQAAERAREEEEESEEDEGEFEDVPATGTGAGKEAAGTPPIKIETPTEGDSGERSAKRVKIEPEPTASQKEEDAEEDDDDELEFEDV</sequence>
<dbReference type="EMBL" id="CM047941">
    <property type="protein sequence ID" value="KAI9902911.1"/>
    <property type="molecule type" value="Genomic_DNA"/>
</dbReference>
<evidence type="ECO:0000313" key="2">
    <source>
        <dbReference type="Proteomes" id="UP001163324"/>
    </source>
</evidence>
<gene>
    <name evidence="1" type="ORF">N3K66_002263</name>
</gene>
<accession>A0ACC0V931</accession>
<proteinExistence type="predicted"/>
<name>A0ACC0V931_9HYPO</name>
<comment type="caution">
    <text evidence="1">The sequence shown here is derived from an EMBL/GenBank/DDBJ whole genome shotgun (WGS) entry which is preliminary data.</text>
</comment>
<protein>
    <submittedName>
        <fullName evidence="1">Uncharacterized protein</fullName>
    </submittedName>
</protein>
<organism evidence="1 2">
    <name type="scientific">Trichothecium roseum</name>
    <dbReference type="NCBI Taxonomy" id="47278"/>
    <lineage>
        <taxon>Eukaryota</taxon>
        <taxon>Fungi</taxon>
        <taxon>Dikarya</taxon>
        <taxon>Ascomycota</taxon>
        <taxon>Pezizomycotina</taxon>
        <taxon>Sordariomycetes</taxon>
        <taxon>Hypocreomycetidae</taxon>
        <taxon>Hypocreales</taxon>
        <taxon>Hypocreales incertae sedis</taxon>
        <taxon>Trichothecium</taxon>
    </lineage>
</organism>
<evidence type="ECO:0000313" key="1">
    <source>
        <dbReference type="EMBL" id="KAI9902911.1"/>
    </source>
</evidence>
<dbReference type="Proteomes" id="UP001163324">
    <property type="component" value="Chromosome 2"/>
</dbReference>
<reference evidence="1" key="1">
    <citation type="submission" date="2022-10" db="EMBL/GenBank/DDBJ databases">
        <title>Complete Genome of Trichothecium roseum strain YXFP-22015, a Plant Pathogen Isolated from Citrus.</title>
        <authorList>
            <person name="Wang Y."/>
            <person name="Zhu L."/>
        </authorList>
    </citation>
    <scope>NUCLEOTIDE SEQUENCE</scope>
    <source>
        <strain evidence="1">YXFP-22015</strain>
    </source>
</reference>